<reference evidence="2" key="1">
    <citation type="journal article" date="2014" name="Science">
        <title>Ancient hybridizations among the ancestral genomes of bread wheat.</title>
        <authorList>
            <consortium name="International Wheat Genome Sequencing Consortium,"/>
            <person name="Marcussen T."/>
            <person name="Sandve S.R."/>
            <person name="Heier L."/>
            <person name="Spannagl M."/>
            <person name="Pfeifer M."/>
            <person name="Jakobsen K.S."/>
            <person name="Wulff B.B."/>
            <person name="Steuernagel B."/>
            <person name="Mayer K.F."/>
            <person name="Olsen O.A."/>
        </authorList>
    </citation>
    <scope>NUCLEOTIDE SEQUENCE [LARGE SCALE GENOMIC DNA]</scope>
    <source>
        <strain evidence="2">cv. AL8/78</strain>
    </source>
</reference>
<evidence type="ECO:0000313" key="2">
    <source>
        <dbReference type="Proteomes" id="UP000015105"/>
    </source>
</evidence>
<reference evidence="1" key="5">
    <citation type="journal article" date="2021" name="G3 (Bethesda)">
        <title>Aegilops tauschii genome assembly Aet v5.0 features greater sequence contiguity and improved annotation.</title>
        <authorList>
            <person name="Wang L."/>
            <person name="Zhu T."/>
            <person name="Rodriguez J.C."/>
            <person name="Deal K.R."/>
            <person name="Dubcovsky J."/>
            <person name="McGuire P.E."/>
            <person name="Lux T."/>
            <person name="Spannagl M."/>
            <person name="Mayer K.F.X."/>
            <person name="Baldrich P."/>
            <person name="Meyers B.C."/>
            <person name="Huo N."/>
            <person name="Gu Y.Q."/>
            <person name="Zhou H."/>
            <person name="Devos K.M."/>
            <person name="Bennetzen J.L."/>
            <person name="Unver T."/>
            <person name="Budak H."/>
            <person name="Gulick P.J."/>
            <person name="Galiba G."/>
            <person name="Kalapos B."/>
            <person name="Nelson D.R."/>
            <person name="Li P."/>
            <person name="You F.M."/>
            <person name="Luo M.C."/>
            <person name="Dvorak J."/>
        </authorList>
    </citation>
    <scope>NUCLEOTIDE SEQUENCE [LARGE SCALE GENOMIC DNA]</scope>
    <source>
        <strain evidence="1">cv. AL8/78</strain>
    </source>
</reference>
<reference evidence="1" key="3">
    <citation type="journal article" date="2017" name="Nature">
        <title>Genome sequence of the progenitor of the wheat D genome Aegilops tauschii.</title>
        <authorList>
            <person name="Luo M.C."/>
            <person name="Gu Y.Q."/>
            <person name="Puiu D."/>
            <person name="Wang H."/>
            <person name="Twardziok S.O."/>
            <person name="Deal K.R."/>
            <person name="Huo N."/>
            <person name="Zhu T."/>
            <person name="Wang L."/>
            <person name="Wang Y."/>
            <person name="McGuire P.E."/>
            <person name="Liu S."/>
            <person name="Long H."/>
            <person name="Ramasamy R.K."/>
            <person name="Rodriguez J.C."/>
            <person name="Van S.L."/>
            <person name="Yuan L."/>
            <person name="Wang Z."/>
            <person name="Xia Z."/>
            <person name="Xiao L."/>
            <person name="Anderson O.D."/>
            <person name="Ouyang S."/>
            <person name="Liang Y."/>
            <person name="Zimin A.V."/>
            <person name="Pertea G."/>
            <person name="Qi P."/>
            <person name="Bennetzen J.L."/>
            <person name="Dai X."/>
            <person name="Dawson M.W."/>
            <person name="Muller H.G."/>
            <person name="Kugler K."/>
            <person name="Rivarola-Duarte L."/>
            <person name="Spannagl M."/>
            <person name="Mayer K.F.X."/>
            <person name="Lu F.H."/>
            <person name="Bevan M.W."/>
            <person name="Leroy P."/>
            <person name="Li P."/>
            <person name="You F.M."/>
            <person name="Sun Q."/>
            <person name="Liu Z."/>
            <person name="Lyons E."/>
            <person name="Wicker T."/>
            <person name="Salzberg S.L."/>
            <person name="Devos K.M."/>
            <person name="Dvorak J."/>
        </authorList>
    </citation>
    <scope>NUCLEOTIDE SEQUENCE [LARGE SCALE GENOMIC DNA]</scope>
    <source>
        <strain evidence="1">cv. AL8/78</strain>
    </source>
</reference>
<proteinExistence type="predicted"/>
<dbReference type="EnsemblPlants" id="AET5Gv20571500.3">
    <property type="protein sequence ID" value="AET5Gv20571500.3"/>
    <property type="gene ID" value="AET5Gv20571500"/>
</dbReference>
<evidence type="ECO:0000313" key="1">
    <source>
        <dbReference type="EnsemblPlants" id="AET5Gv20571500.3"/>
    </source>
</evidence>
<protein>
    <submittedName>
        <fullName evidence="1">Uncharacterized protein</fullName>
    </submittedName>
</protein>
<keyword evidence="2" id="KW-1185">Reference proteome</keyword>
<reference evidence="1" key="4">
    <citation type="submission" date="2019-03" db="UniProtKB">
        <authorList>
            <consortium name="EnsemblPlants"/>
        </authorList>
    </citation>
    <scope>IDENTIFICATION</scope>
</reference>
<reference evidence="2" key="2">
    <citation type="journal article" date="2017" name="Nat. Plants">
        <title>The Aegilops tauschii genome reveals multiple impacts of transposons.</title>
        <authorList>
            <person name="Zhao G."/>
            <person name="Zou C."/>
            <person name="Li K."/>
            <person name="Wang K."/>
            <person name="Li T."/>
            <person name="Gao L."/>
            <person name="Zhang X."/>
            <person name="Wang H."/>
            <person name="Yang Z."/>
            <person name="Liu X."/>
            <person name="Jiang W."/>
            <person name="Mao L."/>
            <person name="Kong X."/>
            <person name="Jiao Y."/>
            <person name="Jia J."/>
        </authorList>
    </citation>
    <scope>NUCLEOTIDE SEQUENCE [LARGE SCALE GENOMIC DNA]</scope>
    <source>
        <strain evidence="2">cv. AL8/78</strain>
    </source>
</reference>
<name>A0A453KZF1_AEGTS</name>
<accession>A0A453KZF1</accession>
<dbReference type="Proteomes" id="UP000015105">
    <property type="component" value="Chromosome 5D"/>
</dbReference>
<dbReference type="AlphaFoldDB" id="A0A453KZF1"/>
<organism evidence="1 2">
    <name type="scientific">Aegilops tauschii subsp. strangulata</name>
    <name type="common">Goatgrass</name>
    <dbReference type="NCBI Taxonomy" id="200361"/>
    <lineage>
        <taxon>Eukaryota</taxon>
        <taxon>Viridiplantae</taxon>
        <taxon>Streptophyta</taxon>
        <taxon>Embryophyta</taxon>
        <taxon>Tracheophyta</taxon>
        <taxon>Spermatophyta</taxon>
        <taxon>Magnoliopsida</taxon>
        <taxon>Liliopsida</taxon>
        <taxon>Poales</taxon>
        <taxon>Poaceae</taxon>
        <taxon>BOP clade</taxon>
        <taxon>Pooideae</taxon>
        <taxon>Triticodae</taxon>
        <taxon>Triticeae</taxon>
        <taxon>Triticinae</taxon>
        <taxon>Aegilops</taxon>
    </lineage>
</organism>
<sequence length="79" mass="8118">VWSSSAHALAAVCRRAQDEEGEEGQVAAGGGDGGLLRCGGGRRRAALRCQVSTAHMHESGNSFLLSSWGKAAVDLYGSS</sequence>
<dbReference type="Gramene" id="AET5Gv20571500.3">
    <property type="protein sequence ID" value="AET5Gv20571500.3"/>
    <property type="gene ID" value="AET5Gv20571500"/>
</dbReference>